<dbReference type="Pfam" id="PF00578">
    <property type="entry name" value="AhpC-TSA"/>
    <property type="match status" value="1"/>
</dbReference>
<evidence type="ECO:0000256" key="5">
    <source>
        <dbReference type="ARBA" id="ARBA00022862"/>
    </source>
</evidence>
<comment type="similarity">
    <text evidence="10">Belongs to the peroxiredoxin family. BCP/PrxQ subfamily.</text>
</comment>
<dbReference type="PROSITE" id="PS51352">
    <property type="entry name" value="THIOREDOXIN_2"/>
    <property type="match status" value="1"/>
</dbReference>
<evidence type="ECO:0000256" key="12">
    <source>
        <dbReference type="ARBA" id="ARBA00049091"/>
    </source>
</evidence>
<evidence type="ECO:0000313" key="17">
    <source>
        <dbReference type="Proteomes" id="UP000199197"/>
    </source>
</evidence>
<comment type="catalytic activity">
    <reaction evidence="12">
        <text>a hydroperoxide + [thioredoxin]-dithiol = an alcohol + [thioredoxin]-disulfide + H2O</text>
        <dbReference type="Rhea" id="RHEA:62620"/>
        <dbReference type="Rhea" id="RHEA-COMP:10698"/>
        <dbReference type="Rhea" id="RHEA-COMP:10700"/>
        <dbReference type="ChEBI" id="CHEBI:15377"/>
        <dbReference type="ChEBI" id="CHEBI:29950"/>
        <dbReference type="ChEBI" id="CHEBI:30879"/>
        <dbReference type="ChEBI" id="CHEBI:35924"/>
        <dbReference type="ChEBI" id="CHEBI:50058"/>
        <dbReference type="EC" id="1.11.1.24"/>
    </reaction>
</comment>
<evidence type="ECO:0000256" key="4">
    <source>
        <dbReference type="ARBA" id="ARBA00022559"/>
    </source>
</evidence>
<gene>
    <name evidence="16" type="ORF">JGI23_00525</name>
</gene>
<keyword evidence="8" id="KW-0676">Redox-active center</keyword>
<dbReference type="EMBL" id="CZVW01000004">
    <property type="protein sequence ID" value="CUS98648.1"/>
    <property type="molecule type" value="Genomic_DNA"/>
</dbReference>
<dbReference type="RefSeq" id="WP_092348049.1">
    <property type="nucleotide sequence ID" value="NZ_CZVW01000004.1"/>
</dbReference>
<dbReference type="GO" id="GO:0045454">
    <property type="term" value="P:cell redox homeostasis"/>
    <property type="evidence" value="ECO:0007669"/>
    <property type="project" value="TreeGrafter"/>
</dbReference>
<dbReference type="GO" id="GO:0034599">
    <property type="term" value="P:cellular response to oxidative stress"/>
    <property type="evidence" value="ECO:0007669"/>
    <property type="project" value="TreeGrafter"/>
</dbReference>
<dbReference type="AlphaFoldDB" id="A0A0P1MS88"/>
<evidence type="ECO:0000313" key="16">
    <source>
        <dbReference type="EMBL" id="CUS98648.1"/>
    </source>
</evidence>
<dbReference type="InterPro" id="IPR050924">
    <property type="entry name" value="Peroxiredoxin_BCP/PrxQ"/>
</dbReference>
<dbReference type="GO" id="GO:0005737">
    <property type="term" value="C:cytoplasm"/>
    <property type="evidence" value="ECO:0007669"/>
    <property type="project" value="TreeGrafter"/>
</dbReference>
<dbReference type="InterPro" id="IPR024706">
    <property type="entry name" value="Peroxiredoxin_AhpC-typ"/>
</dbReference>
<evidence type="ECO:0000256" key="8">
    <source>
        <dbReference type="ARBA" id="ARBA00023284"/>
    </source>
</evidence>
<dbReference type="PANTHER" id="PTHR42801">
    <property type="entry name" value="THIOREDOXIN-DEPENDENT PEROXIDE REDUCTASE"/>
    <property type="match status" value="1"/>
</dbReference>
<keyword evidence="4" id="KW-0575">Peroxidase</keyword>
<feature type="compositionally biased region" description="Basic residues" evidence="14">
    <location>
        <begin position="1"/>
        <end position="16"/>
    </location>
</feature>
<dbReference type="Gene3D" id="3.40.30.10">
    <property type="entry name" value="Glutaredoxin"/>
    <property type="match status" value="1"/>
</dbReference>
<organism evidence="16 17">
    <name type="scientific">Candidatus Chryseopegocella kryptomonas</name>
    <dbReference type="NCBI Taxonomy" id="1633643"/>
    <lineage>
        <taxon>Bacteria</taxon>
        <taxon>Pseudomonadati</taxon>
        <taxon>Candidatus Kryptoniota</taxon>
        <taxon>Candidatus Chryseopegocella</taxon>
    </lineage>
</organism>
<dbReference type="OrthoDB" id="9812811at2"/>
<keyword evidence="7" id="KW-1015">Disulfide bond</keyword>
<feature type="active site" description="Cysteine sulfenic acid (-SOH) intermediate; for peroxidase activity" evidence="13">
    <location>
        <position position="67"/>
    </location>
</feature>
<evidence type="ECO:0000256" key="9">
    <source>
        <dbReference type="ARBA" id="ARBA00032824"/>
    </source>
</evidence>
<evidence type="ECO:0000256" key="14">
    <source>
        <dbReference type="SAM" id="MobiDB-lite"/>
    </source>
</evidence>
<dbReference type="PANTHER" id="PTHR42801:SF4">
    <property type="entry name" value="AHPC_TSA FAMILY PROTEIN"/>
    <property type="match status" value="1"/>
</dbReference>
<proteinExistence type="inferred from homology"/>
<dbReference type="NCBIfam" id="NF006960">
    <property type="entry name" value="PRK09437.1"/>
    <property type="match status" value="1"/>
</dbReference>
<dbReference type="InterPro" id="IPR000866">
    <property type="entry name" value="AhpC/TSA"/>
</dbReference>
<dbReference type="EC" id="1.11.1.24" evidence="3"/>
<comment type="subunit">
    <text evidence="2">Monomer.</text>
</comment>
<evidence type="ECO:0000256" key="10">
    <source>
        <dbReference type="ARBA" id="ARBA00038489"/>
    </source>
</evidence>
<dbReference type="InterPro" id="IPR013766">
    <property type="entry name" value="Thioredoxin_domain"/>
</dbReference>
<dbReference type="CDD" id="cd03017">
    <property type="entry name" value="PRX_BCP"/>
    <property type="match status" value="1"/>
</dbReference>
<evidence type="ECO:0000256" key="11">
    <source>
        <dbReference type="ARBA" id="ARBA00042639"/>
    </source>
</evidence>
<name>A0A0P1MS88_9BACT</name>
<feature type="region of interest" description="Disordered" evidence="14">
    <location>
        <begin position="1"/>
        <end position="24"/>
    </location>
</feature>
<sequence length="182" mass="20729">MSAKKVKASRTKKTSAKSKDKSVELKIGQKAPDFTLPSDTGEKVSLKDFRGKKVVLYFYPKDDTPGCTKEACSFRDNINQILERGAVVIGVSADSVESHKKFKEKYNLNFPLLSDEKHKVLEKYGVWKERNLYGKKFMGTERTTFIIDENGRIAYIFRKVKVDGHTEEVLKKLDELSQKVTA</sequence>
<keyword evidence="17" id="KW-1185">Reference proteome</keyword>
<dbReference type="FunFam" id="3.40.30.10:FF:000007">
    <property type="entry name" value="Thioredoxin-dependent thiol peroxidase"/>
    <property type="match status" value="1"/>
</dbReference>
<keyword evidence="6" id="KW-0560">Oxidoreductase</keyword>
<accession>A0A0P1MS88</accession>
<evidence type="ECO:0000256" key="7">
    <source>
        <dbReference type="ARBA" id="ARBA00023157"/>
    </source>
</evidence>
<dbReference type="GO" id="GO:0008379">
    <property type="term" value="F:thioredoxin peroxidase activity"/>
    <property type="evidence" value="ECO:0007669"/>
    <property type="project" value="TreeGrafter"/>
</dbReference>
<evidence type="ECO:0000256" key="1">
    <source>
        <dbReference type="ARBA" id="ARBA00003330"/>
    </source>
</evidence>
<evidence type="ECO:0000256" key="3">
    <source>
        <dbReference type="ARBA" id="ARBA00013017"/>
    </source>
</evidence>
<evidence type="ECO:0000256" key="2">
    <source>
        <dbReference type="ARBA" id="ARBA00011245"/>
    </source>
</evidence>
<dbReference type="InterPro" id="IPR036249">
    <property type="entry name" value="Thioredoxin-like_sf"/>
</dbReference>
<evidence type="ECO:0000256" key="13">
    <source>
        <dbReference type="PIRSR" id="PIRSR000239-1"/>
    </source>
</evidence>
<reference evidence="17" key="1">
    <citation type="submission" date="2015-11" db="EMBL/GenBank/DDBJ databases">
        <authorList>
            <person name="Varghese N."/>
        </authorList>
    </citation>
    <scope>NUCLEOTIDE SEQUENCE [LARGE SCALE GENOMIC DNA]</scope>
    <source>
        <strain evidence="17">JGI-23</strain>
    </source>
</reference>
<dbReference type="SUPFAM" id="SSF52833">
    <property type="entry name" value="Thioredoxin-like"/>
    <property type="match status" value="1"/>
</dbReference>
<dbReference type="PIRSF" id="PIRSF000239">
    <property type="entry name" value="AHPC"/>
    <property type="match status" value="1"/>
</dbReference>
<protein>
    <recommendedName>
        <fullName evidence="3">thioredoxin-dependent peroxiredoxin</fullName>
        <ecNumber evidence="3">1.11.1.24</ecNumber>
    </recommendedName>
    <alternativeName>
        <fullName evidence="9">Thioredoxin peroxidase</fullName>
    </alternativeName>
    <alternativeName>
        <fullName evidence="11">Thioredoxin-dependent peroxiredoxin Bcp</fullName>
    </alternativeName>
</protein>
<comment type="function">
    <text evidence="1">Thiol-specific peroxidase that catalyzes the reduction of hydrogen peroxide and organic hydroperoxides to water and alcohols, respectively. Plays a role in cell protection against oxidative stress by detoxifying peroxides and as sensor of hydrogen peroxide-mediated signaling events.</text>
</comment>
<dbReference type="Proteomes" id="UP000199197">
    <property type="component" value="Unassembled WGS sequence"/>
</dbReference>
<keyword evidence="5" id="KW-0049">Antioxidant</keyword>
<evidence type="ECO:0000259" key="15">
    <source>
        <dbReference type="PROSITE" id="PS51352"/>
    </source>
</evidence>
<feature type="domain" description="Thioredoxin" evidence="15">
    <location>
        <begin position="25"/>
        <end position="178"/>
    </location>
</feature>
<evidence type="ECO:0000256" key="6">
    <source>
        <dbReference type="ARBA" id="ARBA00023002"/>
    </source>
</evidence>